<feature type="region of interest" description="Disordered" evidence="1">
    <location>
        <begin position="302"/>
        <end position="329"/>
    </location>
</feature>
<dbReference type="Gene3D" id="2.20.25.10">
    <property type="match status" value="1"/>
</dbReference>
<dbReference type="InParanoid" id="A0A2P6N5X0"/>
<dbReference type="OrthoDB" id="25790at2759"/>
<dbReference type="Proteomes" id="UP000241769">
    <property type="component" value="Unassembled WGS sequence"/>
</dbReference>
<reference evidence="2 3" key="1">
    <citation type="journal article" date="2018" name="Genome Biol. Evol.">
        <title>Multiple Roots of Fruiting Body Formation in Amoebozoa.</title>
        <authorList>
            <person name="Hillmann F."/>
            <person name="Forbes G."/>
            <person name="Novohradska S."/>
            <person name="Ferling I."/>
            <person name="Riege K."/>
            <person name="Groth M."/>
            <person name="Westermann M."/>
            <person name="Marz M."/>
            <person name="Spaller T."/>
            <person name="Winckler T."/>
            <person name="Schaap P."/>
            <person name="Glockner G."/>
        </authorList>
    </citation>
    <scope>NUCLEOTIDE SEQUENCE [LARGE SCALE GENOMIC DNA]</scope>
    <source>
        <strain evidence="2 3">Jena</strain>
    </source>
</reference>
<sequence length="348" mass="39551">MRAKVSDCHSGDEICTSCGLVLDTIISLDAEWRNFSEDGTSSSKARAEKNSSIIPGCLTQYSRHDADSQEFVRTGLRDIDSTLDQLYHTDCNGTQIHHRAREIFLGAYRTQQRQKMGLGNLMSNGGIRKKHSKKMQLVATSIVKALEESNIKTFPLVTITQLLADRPNQSLISRHTIQECIKTEMTETCILLYTSRGYIVAVDDHLESQPHTDTPPNSWFVLTGQSQLMSVTNEKFVWIDEDGNITLSNEMGTTFELNASGPRVTLRANGRYIGVNEREDVTMVDQKQELFHQKRANEIMRLPLRGPSLYKKSQHPDSNQEPIDYSDRYSLPRYQLRHVSMNDEDPPR</sequence>
<keyword evidence="3" id="KW-1185">Reference proteome</keyword>
<dbReference type="AlphaFoldDB" id="A0A2P6N5X0"/>
<comment type="caution">
    <text evidence="2">The sequence shown here is derived from an EMBL/GenBank/DDBJ whole genome shotgun (WGS) entry which is preliminary data.</text>
</comment>
<evidence type="ECO:0000256" key="1">
    <source>
        <dbReference type="SAM" id="MobiDB-lite"/>
    </source>
</evidence>
<evidence type="ECO:0000313" key="3">
    <source>
        <dbReference type="Proteomes" id="UP000241769"/>
    </source>
</evidence>
<dbReference type="SUPFAM" id="SSF57783">
    <property type="entry name" value="Zinc beta-ribbon"/>
    <property type="match status" value="1"/>
</dbReference>
<dbReference type="SUPFAM" id="SSF50405">
    <property type="entry name" value="Actin-crosslinking proteins"/>
    <property type="match status" value="1"/>
</dbReference>
<accession>A0A2P6N5X0</accession>
<proteinExistence type="predicted"/>
<organism evidence="2 3">
    <name type="scientific">Planoprotostelium fungivorum</name>
    <dbReference type="NCBI Taxonomy" id="1890364"/>
    <lineage>
        <taxon>Eukaryota</taxon>
        <taxon>Amoebozoa</taxon>
        <taxon>Evosea</taxon>
        <taxon>Variosea</taxon>
        <taxon>Cavosteliida</taxon>
        <taxon>Cavosteliaceae</taxon>
        <taxon>Planoprotostelium</taxon>
    </lineage>
</organism>
<protein>
    <submittedName>
        <fullName evidence="2">Uncharacterized protein</fullName>
    </submittedName>
</protein>
<gene>
    <name evidence="2" type="ORF">PROFUN_12950</name>
</gene>
<dbReference type="InterPro" id="IPR008999">
    <property type="entry name" value="Actin-crosslinking"/>
</dbReference>
<dbReference type="EMBL" id="MDYQ01000187">
    <property type="protein sequence ID" value="PRP79349.1"/>
    <property type="molecule type" value="Genomic_DNA"/>
</dbReference>
<name>A0A2P6N5X0_9EUKA</name>
<evidence type="ECO:0000313" key="2">
    <source>
        <dbReference type="EMBL" id="PRP79349.1"/>
    </source>
</evidence>